<dbReference type="InterPro" id="IPR036236">
    <property type="entry name" value="Znf_C2H2_sf"/>
</dbReference>
<dbReference type="AlphaFoldDB" id="A0A6J2VDT3"/>
<evidence type="ECO:0000256" key="4">
    <source>
        <dbReference type="ARBA" id="ARBA00022833"/>
    </source>
</evidence>
<dbReference type="Proteomes" id="UP000504632">
    <property type="component" value="Chromosome 5"/>
</dbReference>
<keyword evidence="6" id="KW-0175">Coiled coil</keyword>
<evidence type="ECO:0000256" key="1">
    <source>
        <dbReference type="ARBA" id="ARBA00022723"/>
    </source>
</evidence>
<feature type="compositionally biased region" description="Polar residues" evidence="7">
    <location>
        <begin position="148"/>
        <end position="161"/>
    </location>
</feature>
<keyword evidence="4" id="KW-0862">Zinc</keyword>
<keyword evidence="1" id="KW-0479">Metal-binding</keyword>
<feature type="compositionally biased region" description="Basic and acidic residues" evidence="7">
    <location>
        <begin position="30"/>
        <end position="48"/>
    </location>
</feature>
<dbReference type="InterPro" id="IPR050717">
    <property type="entry name" value="C2H2-ZF_Transcription_Reg"/>
</dbReference>
<evidence type="ECO:0000313" key="9">
    <source>
        <dbReference type="Proteomes" id="UP000504632"/>
    </source>
</evidence>
<dbReference type="FunFam" id="3.30.160.60:FF:002402">
    <property type="entry name" value="Zinc finger protein 347"/>
    <property type="match status" value="1"/>
</dbReference>
<evidence type="ECO:0000256" key="3">
    <source>
        <dbReference type="ARBA" id="ARBA00022771"/>
    </source>
</evidence>
<dbReference type="GO" id="GO:0000981">
    <property type="term" value="F:DNA-binding transcription factor activity, RNA polymerase II-specific"/>
    <property type="evidence" value="ECO:0007669"/>
    <property type="project" value="TreeGrafter"/>
</dbReference>
<feature type="region of interest" description="Disordered" evidence="7">
    <location>
        <begin position="142"/>
        <end position="177"/>
    </location>
</feature>
<keyword evidence="2" id="KW-0677">Repeat</keyword>
<dbReference type="FunFam" id="3.30.160.60:FF:000358">
    <property type="entry name" value="zinc finger protein 24"/>
    <property type="match status" value="1"/>
</dbReference>
<organism evidence="9 10">
    <name type="scientific">Chanos chanos</name>
    <name type="common">Milkfish</name>
    <name type="synonym">Mugil chanos</name>
    <dbReference type="NCBI Taxonomy" id="29144"/>
    <lineage>
        <taxon>Eukaryota</taxon>
        <taxon>Metazoa</taxon>
        <taxon>Chordata</taxon>
        <taxon>Craniata</taxon>
        <taxon>Vertebrata</taxon>
        <taxon>Euteleostomi</taxon>
        <taxon>Actinopterygii</taxon>
        <taxon>Neopterygii</taxon>
        <taxon>Teleostei</taxon>
        <taxon>Ostariophysi</taxon>
        <taxon>Gonorynchiformes</taxon>
        <taxon>Chanidae</taxon>
        <taxon>Chanos</taxon>
    </lineage>
</organism>
<feature type="region of interest" description="Disordered" evidence="7">
    <location>
        <begin position="30"/>
        <end position="60"/>
    </location>
</feature>
<sequence length="396" mass="44262">MARKDTEIETLKKKISSMENELRLVKRSERELRLRSSKFDPRSKEQAHGECVSQTPQKLSHKTILTEESIRPSSAEKEGNGISSEELHTQITLSETQEILPIHPDPQNASLSSSEEFHDKHKLGCNDENLGGLDFAMKVEQTEEDLSQKLSQPLSDPTTGELNHLDPDSENGMDEGESQLWSSIAVEVSCGKDGEDSTGPYGNGQSPQDLGNESQFFHVENLSASPSLSGMQMFNGLNAELRKPENGSRSLWNNATLVDMIQSPQIPQSAYSQPRLNSRMPPEKSARAYESVSYSYSGADQGDVGSVRQSAFTLDNYGARQAKSAQRRTAVKEKWFICSFCGKSFDRFSHLQMHQRVHTGEKPFSCVTCGKSFTQQSNLRTHQRVHRDMRAPTKAY</sequence>
<dbReference type="GO" id="GO:0000977">
    <property type="term" value="F:RNA polymerase II transcription regulatory region sequence-specific DNA binding"/>
    <property type="evidence" value="ECO:0007669"/>
    <property type="project" value="TreeGrafter"/>
</dbReference>
<dbReference type="PANTHER" id="PTHR14196">
    <property type="entry name" value="ODD-SKIPPED - RELATED"/>
    <property type="match status" value="1"/>
</dbReference>
<feature type="compositionally biased region" description="Acidic residues" evidence="7">
    <location>
        <begin position="168"/>
        <end position="177"/>
    </location>
</feature>
<dbReference type="PROSITE" id="PS00028">
    <property type="entry name" value="ZINC_FINGER_C2H2_1"/>
    <property type="match status" value="2"/>
</dbReference>
<proteinExistence type="predicted"/>
<evidence type="ECO:0000256" key="5">
    <source>
        <dbReference type="PROSITE-ProRule" id="PRU00042"/>
    </source>
</evidence>
<feature type="region of interest" description="Disordered" evidence="7">
    <location>
        <begin position="190"/>
        <end position="210"/>
    </location>
</feature>
<evidence type="ECO:0000259" key="8">
    <source>
        <dbReference type="PROSITE" id="PS50157"/>
    </source>
</evidence>
<dbReference type="GeneID" id="115811353"/>
<dbReference type="PROSITE" id="PS50157">
    <property type="entry name" value="ZINC_FINGER_C2H2_2"/>
    <property type="match status" value="2"/>
</dbReference>
<evidence type="ECO:0000256" key="6">
    <source>
        <dbReference type="SAM" id="Coils"/>
    </source>
</evidence>
<dbReference type="GO" id="GO:0005634">
    <property type="term" value="C:nucleus"/>
    <property type="evidence" value="ECO:0007669"/>
    <property type="project" value="TreeGrafter"/>
</dbReference>
<accession>A0A6J2VDT3</accession>
<dbReference type="PANTHER" id="PTHR14196:SF12">
    <property type="entry name" value="ZINC FINGER PROTEIN 208-LIKE"/>
    <property type="match status" value="1"/>
</dbReference>
<keyword evidence="9" id="KW-1185">Reference proteome</keyword>
<reference evidence="10" key="1">
    <citation type="submission" date="2025-08" db="UniProtKB">
        <authorList>
            <consortium name="RefSeq"/>
        </authorList>
    </citation>
    <scope>IDENTIFICATION</scope>
</reference>
<protein>
    <submittedName>
        <fullName evidence="10">Zinc finger protein 62 homolog</fullName>
    </submittedName>
</protein>
<dbReference type="Pfam" id="PF00096">
    <property type="entry name" value="zf-C2H2"/>
    <property type="match status" value="2"/>
</dbReference>
<dbReference type="OrthoDB" id="6077919at2759"/>
<evidence type="ECO:0000256" key="2">
    <source>
        <dbReference type="ARBA" id="ARBA00022737"/>
    </source>
</evidence>
<dbReference type="InterPro" id="IPR013087">
    <property type="entry name" value="Znf_C2H2_type"/>
</dbReference>
<dbReference type="InParanoid" id="A0A6J2VDT3"/>
<dbReference type="Gene3D" id="3.30.160.60">
    <property type="entry name" value="Classic Zinc Finger"/>
    <property type="match status" value="2"/>
</dbReference>
<feature type="domain" description="C2H2-type" evidence="8">
    <location>
        <begin position="364"/>
        <end position="391"/>
    </location>
</feature>
<dbReference type="GO" id="GO:0008270">
    <property type="term" value="F:zinc ion binding"/>
    <property type="evidence" value="ECO:0007669"/>
    <property type="project" value="UniProtKB-KW"/>
</dbReference>
<feature type="coiled-coil region" evidence="6">
    <location>
        <begin position="1"/>
        <end position="28"/>
    </location>
</feature>
<keyword evidence="3 5" id="KW-0863">Zinc-finger</keyword>
<evidence type="ECO:0000256" key="7">
    <source>
        <dbReference type="SAM" id="MobiDB-lite"/>
    </source>
</evidence>
<feature type="domain" description="C2H2-type" evidence="8">
    <location>
        <begin position="336"/>
        <end position="363"/>
    </location>
</feature>
<dbReference type="RefSeq" id="XP_030629376.1">
    <property type="nucleotide sequence ID" value="XM_030773516.1"/>
</dbReference>
<dbReference type="SUPFAM" id="SSF57667">
    <property type="entry name" value="beta-beta-alpha zinc fingers"/>
    <property type="match status" value="1"/>
</dbReference>
<name>A0A6J2VDT3_CHACN</name>
<gene>
    <name evidence="10" type="primary">LOC115811353</name>
</gene>
<evidence type="ECO:0000313" key="10">
    <source>
        <dbReference type="RefSeq" id="XP_030629376.1"/>
    </source>
</evidence>
<dbReference type="SMART" id="SM00355">
    <property type="entry name" value="ZnF_C2H2"/>
    <property type="match status" value="2"/>
</dbReference>